<dbReference type="Pfam" id="PF09339">
    <property type="entry name" value="HTH_IclR"/>
    <property type="match status" value="1"/>
</dbReference>
<feature type="domain" description="HTH iclR-type" evidence="3">
    <location>
        <begin position="200"/>
        <end position="230"/>
    </location>
</feature>
<name>A0ABT1E2Q0_9ACTN</name>
<feature type="transmembrane region" description="Helical" evidence="2">
    <location>
        <begin position="12"/>
        <end position="33"/>
    </location>
</feature>
<dbReference type="InterPro" id="IPR021235">
    <property type="entry name" value="DUF2637"/>
</dbReference>
<feature type="transmembrane region" description="Helical" evidence="2">
    <location>
        <begin position="112"/>
        <end position="134"/>
    </location>
</feature>
<dbReference type="Proteomes" id="UP001523369">
    <property type="component" value="Unassembled WGS sequence"/>
</dbReference>
<keyword evidence="2" id="KW-0812">Transmembrane</keyword>
<feature type="transmembrane region" description="Helical" evidence="2">
    <location>
        <begin position="79"/>
        <end position="100"/>
    </location>
</feature>
<evidence type="ECO:0000313" key="5">
    <source>
        <dbReference type="Proteomes" id="UP001523369"/>
    </source>
</evidence>
<dbReference type="InterPro" id="IPR005471">
    <property type="entry name" value="Tscrpt_reg_IclR_N"/>
</dbReference>
<sequence length="249" mass="25251">MRKPSVSGRGWAYIGAALGGSVSIAANVAHSYVPPVDAPADWTPQTGAVVGAIFWPVALFVATEILARVAWPSGRGWSVMRFGGLLPVALVAAFVSYKHLAGLLDFYGEDALTAMLGPLAVDGLMVMATGALLATARRTTPVPAPAEVIAPIVIEAPVTEPVTAPVIEPDPAPVPAVKKPTVKRVTPRPASAEKVAKAAAKMPGAPVAQIAAKAGVSPSTARRHLATLSATDASPSAPVAAETPDLIAA</sequence>
<evidence type="ECO:0000259" key="3">
    <source>
        <dbReference type="Pfam" id="PF09339"/>
    </source>
</evidence>
<protein>
    <submittedName>
        <fullName evidence="4">DUF2637 domain-containing protein</fullName>
    </submittedName>
</protein>
<evidence type="ECO:0000256" key="2">
    <source>
        <dbReference type="SAM" id="Phobius"/>
    </source>
</evidence>
<reference evidence="4 5" key="1">
    <citation type="submission" date="2022-06" db="EMBL/GenBank/DDBJ databases">
        <title>New Species of the Genus Actinoplanes, ActinopZanes ferrugineus.</title>
        <authorList>
            <person name="Ding P."/>
        </authorList>
    </citation>
    <scope>NUCLEOTIDE SEQUENCE [LARGE SCALE GENOMIC DNA]</scope>
    <source>
        <strain evidence="4 5">TRM88003</strain>
    </source>
</reference>
<evidence type="ECO:0000313" key="4">
    <source>
        <dbReference type="EMBL" id="MCO8276516.1"/>
    </source>
</evidence>
<accession>A0ABT1E2Q0</accession>
<dbReference type="RefSeq" id="WP_253242538.1">
    <property type="nucleotide sequence ID" value="NZ_JAMYJR010000047.1"/>
</dbReference>
<gene>
    <name evidence="4" type="ORF">M1L60_38660</name>
</gene>
<keyword evidence="2" id="KW-1133">Transmembrane helix</keyword>
<dbReference type="Pfam" id="PF10935">
    <property type="entry name" value="DUF2637"/>
    <property type="match status" value="1"/>
</dbReference>
<evidence type="ECO:0000256" key="1">
    <source>
        <dbReference type="SAM" id="MobiDB-lite"/>
    </source>
</evidence>
<keyword evidence="2" id="KW-0472">Membrane</keyword>
<comment type="caution">
    <text evidence="4">The sequence shown here is derived from an EMBL/GenBank/DDBJ whole genome shotgun (WGS) entry which is preliminary data.</text>
</comment>
<feature type="transmembrane region" description="Helical" evidence="2">
    <location>
        <begin position="45"/>
        <end position="67"/>
    </location>
</feature>
<organism evidence="4 5">
    <name type="scientific">Paractinoplanes aksuensis</name>
    <dbReference type="NCBI Taxonomy" id="2939490"/>
    <lineage>
        <taxon>Bacteria</taxon>
        <taxon>Bacillati</taxon>
        <taxon>Actinomycetota</taxon>
        <taxon>Actinomycetes</taxon>
        <taxon>Micromonosporales</taxon>
        <taxon>Micromonosporaceae</taxon>
        <taxon>Paractinoplanes</taxon>
    </lineage>
</organism>
<proteinExistence type="predicted"/>
<keyword evidence="5" id="KW-1185">Reference proteome</keyword>
<feature type="region of interest" description="Disordered" evidence="1">
    <location>
        <begin position="228"/>
        <end position="249"/>
    </location>
</feature>
<dbReference type="EMBL" id="JAMYJR010000047">
    <property type="protein sequence ID" value="MCO8276516.1"/>
    <property type="molecule type" value="Genomic_DNA"/>
</dbReference>